<keyword evidence="4" id="KW-1185">Reference proteome</keyword>
<evidence type="ECO:0000313" key="4">
    <source>
        <dbReference type="Proteomes" id="UP000034034"/>
    </source>
</evidence>
<dbReference type="GO" id="GO:0003824">
    <property type="term" value="F:catalytic activity"/>
    <property type="evidence" value="ECO:0007669"/>
    <property type="project" value="UniProtKB-ARBA"/>
</dbReference>
<organism evidence="3 4">
    <name type="scientific">Streptomyces xiamenensis</name>
    <dbReference type="NCBI Taxonomy" id="408015"/>
    <lineage>
        <taxon>Bacteria</taxon>
        <taxon>Bacillati</taxon>
        <taxon>Actinomycetota</taxon>
        <taxon>Actinomycetes</taxon>
        <taxon>Kitasatosporales</taxon>
        <taxon>Streptomycetaceae</taxon>
        <taxon>Streptomyces</taxon>
    </lineage>
</organism>
<dbReference type="InterPro" id="IPR029058">
    <property type="entry name" value="AB_hydrolase_fold"/>
</dbReference>
<evidence type="ECO:0000259" key="2">
    <source>
        <dbReference type="Pfam" id="PF00561"/>
    </source>
</evidence>
<dbReference type="HOGENOM" id="CLU_057522_0_0_11"/>
<feature type="chain" id="PRO_5039536779" evidence="1">
    <location>
        <begin position="25"/>
        <end position="382"/>
    </location>
</feature>
<dbReference type="Gene3D" id="3.40.50.1820">
    <property type="entry name" value="alpha/beta hydrolase"/>
    <property type="match status" value="1"/>
</dbReference>
<dbReference type="STRING" id="408015.SXIM_08270"/>
<feature type="domain" description="AB hydrolase-1" evidence="2">
    <location>
        <begin position="159"/>
        <end position="272"/>
    </location>
</feature>
<dbReference type="InterPro" id="IPR000073">
    <property type="entry name" value="AB_hydrolase_1"/>
</dbReference>
<dbReference type="Pfam" id="PF00561">
    <property type="entry name" value="Abhydrolase_1"/>
    <property type="match status" value="1"/>
</dbReference>
<dbReference type="RefSeq" id="WP_046722965.1">
    <property type="nucleotide sequence ID" value="NZ_CP009922.3"/>
</dbReference>
<accession>A0A0F7CN33</accession>
<dbReference type="PANTHER" id="PTHR12277:SF79">
    <property type="entry name" value="XAA-PRO DIPEPTIDYL-PEPTIDASE-RELATED"/>
    <property type="match status" value="1"/>
</dbReference>
<dbReference type="Proteomes" id="UP000034034">
    <property type="component" value="Chromosome"/>
</dbReference>
<name>A0A0F7CN33_9ACTN</name>
<sequence length="382" mass="40366">MVRRTTAAMTATALLGATAAAAVAAVRSGRRATTPVGFTGVPLTVHATAAGRITLTRTLETLRPGTYALVASHGDPPARAVVGELLDVPAGDRTVVRRLIGTTPEEGPRLTPGTHVTVTPQLYQGDPLTALGIPYTDITVPGELGALPTWWVPGDRDTWIIALHGGLGATREQALNLLPRWQRDQFPVLIPRYRGDPGGPGAPRTRQDRNRFGAAEWHDADAAIRHALHLGASRVILHGWSTGATMALYAAAHSPLARHVAGLVLDSPVLDRAATRRALAARRGVPTPLLPLAVAGAQGGLLPHDADPPPLITGPHGKPLPVLILHGPGDTVAPWDASRALAARHPEAVVLHTVRQAEHAAMWNADPADYEDVLRRFVTPLM</sequence>
<reference evidence="3" key="1">
    <citation type="submission" date="2019-08" db="EMBL/GenBank/DDBJ databases">
        <title>Complete genome sequence of a mangrove-derived Streptomyces xiamenensis.</title>
        <authorList>
            <person name="Xu J."/>
        </authorList>
    </citation>
    <scope>NUCLEOTIDE SEQUENCE</scope>
    <source>
        <strain evidence="3">318</strain>
    </source>
</reference>
<dbReference type="PATRIC" id="fig|408015.6.peg.856"/>
<evidence type="ECO:0000256" key="1">
    <source>
        <dbReference type="SAM" id="SignalP"/>
    </source>
</evidence>
<keyword evidence="1" id="KW-0732">Signal</keyword>
<proteinExistence type="predicted"/>
<protein>
    <submittedName>
        <fullName evidence="3">Secreted protein</fullName>
    </submittedName>
</protein>
<gene>
    <name evidence="3" type="ORF">SXIM_08270</name>
</gene>
<dbReference type="KEGG" id="sxi:SXIM_08270"/>
<feature type="signal peptide" evidence="1">
    <location>
        <begin position="1"/>
        <end position="24"/>
    </location>
</feature>
<evidence type="ECO:0000313" key="3">
    <source>
        <dbReference type="EMBL" id="AKG42211.1"/>
    </source>
</evidence>
<dbReference type="PANTHER" id="PTHR12277">
    <property type="entry name" value="ALPHA/BETA HYDROLASE DOMAIN-CONTAINING PROTEIN"/>
    <property type="match status" value="1"/>
</dbReference>
<dbReference type="SUPFAM" id="SSF53474">
    <property type="entry name" value="alpha/beta-Hydrolases"/>
    <property type="match status" value="1"/>
</dbReference>
<dbReference type="AlphaFoldDB" id="A0A0F7CN33"/>
<dbReference type="EMBL" id="CP009922">
    <property type="protein sequence ID" value="AKG42211.1"/>
    <property type="molecule type" value="Genomic_DNA"/>
</dbReference>